<comment type="caution">
    <text evidence="2">The sequence shown here is derived from an EMBL/GenBank/DDBJ whole genome shotgun (WGS) entry which is preliminary data.</text>
</comment>
<evidence type="ECO:0000256" key="1">
    <source>
        <dbReference type="SAM" id="MobiDB-lite"/>
    </source>
</evidence>
<reference evidence="2" key="1">
    <citation type="submission" date="2021-03" db="EMBL/GenBank/DDBJ databases">
        <authorList>
            <person name="Tagirdzhanova G."/>
        </authorList>
    </citation>
    <scope>NUCLEOTIDE SEQUENCE</scope>
</reference>
<protein>
    <submittedName>
        <fullName evidence="2">Uncharacterized protein</fullName>
    </submittedName>
</protein>
<proteinExistence type="predicted"/>
<dbReference type="OrthoDB" id="5369828at2759"/>
<evidence type="ECO:0000313" key="2">
    <source>
        <dbReference type="EMBL" id="CAF9924239.1"/>
    </source>
</evidence>
<feature type="compositionally biased region" description="Basic residues" evidence="1">
    <location>
        <begin position="80"/>
        <end position="91"/>
    </location>
</feature>
<gene>
    <name evidence="2" type="ORF">ALECFALPRED_002714</name>
</gene>
<dbReference type="AlphaFoldDB" id="A0A8H3FIU4"/>
<accession>A0A8H3FIU4</accession>
<name>A0A8H3FIU4_9LECA</name>
<organism evidence="2 3">
    <name type="scientific">Alectoria fallacina</name>
    <dbReference type="NCBI Taxonomy" id="1903189"/>
    <lineage>
        <taxon>Eukaryota</taxon>
        <taxon>Fungi</taxon>
        <taxon>Dikarya</taxon>
        <taxon>Ascomycota</taxon>
        <taxon>Pezizomycotina</taxon>
        <taxon>Lecanoromycetes</taxon>
        <taxon>OSLEUM clade</taxon>
        <taxon>Lecanoromycetidae</taxon>
        <taxon>Lecanorales</taxon>
        <taxon>Lecanorineae</taxon>
        <taxon>Parmeliaceae</taxon>
        <taxon>Alectoria</taxon>
    </lineage>
</organism>
<sequence length="122" mass="13351">MDHSIIHSSASNTSVPCTHVYGSENATPGRYTCYDAGTFLALYIVLATTCTVNVASEAFERSEKVSKAHQNIEITDAHGKLARRPGWKVRRGTGEGQGDEEKKGTRIGKWLEKIGRNLKAES</sequence>
<dbReference type="Proteomes" id="UP000664203">
    <property type="component" value="Unassembled WGS sequence"/>
</dbReference>
<evidence type="ECO:0000313" key="3">
    <source>
        <dbReference type="Proteomes" id="UP000664203"/>
    </source>
</evidence>
<dbReference type="EMBL" id="CAJPDR010000184">
    <property type="protein sequence ID" value="CAF9924239.1"/>
    <property type="molecule type" value="Genomic_DNA"/>
</dbReference>
<keyword evidence="3" id="KW-1185">Reference proteome</keyword>
<feature type="region of interest" description="Disordered" evidence="1">
    <location>
        <begin position="77"/>
        <end position="105"/>
    </location>
</feature>